<dbReference type="Pfam" id="PF12697">
    <property type="entry name" value="Abhydrolase_6"/>
    <property type="match status" value="1"/>
</dbReference>
<reference evidence="2 3" key="1">
    <citation type="submission" date="2019-07" db="EMBL/GenBank/DDBJ databases">
        <title>Whole genome shotgun sequence of Nocardia ninae NBRC 108245.</title>
        <authorList>
            <person name="Hosoyama A."/>
            <person name="Uohara A."/>
            <person name="Ohji S."/>
            <person name="Ichikawa N."/>
        </authorList>
    </citation>
    <scope>NUCLEOTIDE SEQUENCE [LARGE SCALE GENOMIC DNA]</scope>
    <source>
        <strain evidence="2 3">NBRC 108245</strain>
    </source>
</reference>
<feature type="domain" description="AB hydrolase-1" evidence="1">
    <location>
        <begin position="3"/>
        <end position="236"/>
    </location>
</feature>
<dbReference type="InterPro" id="IPR029058">
    <property type="entry name" value="AB_hydrolase_fold"/>
</dbReference>
<accession>A0A511M7N8</accession>
<gene>
    <name evidence="2" type="ORF">NN4_11830</name>
</gene>
<dbReference type="InterPro" id="IPR050266">
    <property type="entry name" value="AB_hydrolase_sf"/>
</dbReference>
<dbReference type="Proteomes" id="UP000321424">
    <property type="component" value="Unassembled WGS sequence"/>
</dbReference>
<organism evidence="2 3">
    <name type="scientific">Nocardia ninae NBRC 108245</name>
    <dbReference type="NCBI Taxonomy" id="1210091"/>
    <lineage>
        <taxon>Bacteria</taxon>
        <taxon>Bacillati</taxon>
        <taxon>Actinomycetota</taxon>
        <taxon>Actinomycetes</taxon>
        <taxon>Mycobacteriales</taxon>
        <taxon>Nocardiaceae</taxon>
        <taxon>Nocardia</taxon>
    </lineage>
</organism>
<dbReference type="OrthoDB" id="4540226at2"/>
<dbReference type="EMBL" id="BJXA01000004">
    <property type="protein sequence ID" value="GEM36664.1"/>
    <property type="molecule type" value="Genomic_DNA"/>
</dbReference>
<protein>
    <submittedName>
        <fullName evidence="2">Alpha/beta hydrolase</fullName>
    </submittedName>
</protein>
<keyword evidence="2" id="KW-0378">Hydrolase</keyword>
<dbReference type="SUPFAM" id="SSF53474">
    <property type="entry name" value="alpha/beta-Hydrolases"/>
    <property type="match status" value="1"/>
</dbReference>
<dbReference type="PANTHER" id="PTHR43798:SF33">
    <property type="entry name" value="HYDROLASE, PUTATIVE (AFU_ORTHOLOGUE AFUA_2G14860)-RELATED"/>
    <property type="match status" value="1"/>
</dbReference>
<evidence type="ECO:0000259" key="1">
    <source>
        <dbReference type="Pfam" id="PF12697"/>
    </source>
</evidence>
<dbReference type="InterPro" id="IPR000639">
    <property type="entry name" value="Epox_hydrolase-like"/>
</dbReference>
<dbReference type="InterPro" id="IPR000073">
    <property type="entry name" value="AB_hydrolase_1"/>
</dbReference>
<name>A0A511M7N8_9NOCA</name>
<evidence type="ECO:0000313" key="3">
    <source>
        <dbReference type="Proteomes" id="UP000321424"/>
    </source>
</evidence>
<dbReference type="GO" id="GO:0016020">
    <property type="term" value="C:membrane"/>
    <property type="evidence" value="ECO:0007669"/>
    <property type="project" value="TreeGrafter"/>
</dbReference>
<keyword evidence="3" id="KW-1185">Reference proteome</keyword>
<evidence type="ECO:0000313" key="2">
    <source>
        <dbReference type="EMBL" id="GEM36664.1"/>
    </source>
</evidence>
<comment type="caution">
    <text evidence="2">The sequence shown here is derived from an EMBL/GenBank/DDBJ whole genome shotgun (WGS) entry which is preliminary data.</text>
</comment>
<dbReference type="AlphaFoldDB" id="A0A511M7N8"/>
<dbReference type="PANTHER" id="PTHR43798">
    <property type="entry name" value="MONOACYLGLYCEROL LIPASE"/>
    <property type="match status" value="1"/>
</dbReference>
<dbReference type="RefSeq" id="WP_147128901.1">
    <property type="nucleotide sequence ID" value="NZ_BJXA01000004.1"/>
</dbReference>
<dbReference type="GO" id="GO:0016787">
    <property type="term" value="F:hydrolase activity"/>
    <property type="evidence" value="ECO:0007669"/>
    <property type="project" value="UniProtKB-KW"/>
</dbReference>
<sequence>MTVVFVHGMPETADVWDGVRAHLGTDSVALALPGFGRGRPDSFVATKDGYAAWLEAELRRIPGPIDLVGHDVGALLVYRIATSSDVALRSWVADGASALHPDYGWHELAKTWQTVGAGEEFVRQAVVADLDAPEGVATALRSLGAPDAQARRMHQQFDARMGRAVLDFYRSAVNPYRDWGHQLKRTCAPGLVVNPVHDRFDDYLLAAEVAGQLGATFYIMPDAGHWWMLEQPAAAATALRDFWESLFPGQRNP</sequence>
<dbReference type="Gene3D" id="3.40.50.1820">
    <property type="entry name" value="alpha/beta hydrolase"/>
    <property type="match status" value="1"/>
</dbReference>
<dbReference type="PRINTS" id="PR00412">
    <property type="entry name" value="EPOXHYDRLASE"/>
</dbReference>
<proteinExistence type="predicted"/>